<evidence type="ECO:0000313" key="3">
    <source>
        <dbReference type="Proteomes" id="UP000634529"/>
    </source>
</evidence>
<sequence length="358" mass="40152">MEEHSFWHQKKVFITGHTGFKGSWLTLWLTSLGAQVTGYSLTPVSSPNLYEAANISELCTSIQGDINDYSSLLHAMTTHQPEILFHLAAQPLVRPSYKEPVYTFATNVLGTAHVLEAARQTKSVQVIVNVTSDKCYQNDGLGRRHFKEYDPLGGHDPYSASKACAEIVSDCYRNSFWDGGVSSHPVLATARAGNVIGGGDWSEGRLFPDIVRAVTTKTSLSIRNRRAIRPWQHVLDPLQGYLQLAEMCLGNRQYAEAWNFGPISQAHVTVDEFIRLTSDHWSEPLDIEYQSSDHTSYEVPILTLDSSKAVQQLAWLPKLSIERAVEWTVAWYEQYQAGANMRLFTQQQIKAYIKGEGV</sequence>
<dbReference type="InterPro" id="IPR013445">
    <property type="entry name" value="CDP_4_6_deHydtase"/>
</dbReference>
<dbReference type="RefSeq" id="WP_192024806.1">
    <property type="nucleotide sequence ID" value="NZ_JACYTN010000004.1"/>
</dbReference>
<name>A0ABR9AWF5_9BACL</name>
<gene>
    <name evidence="2" type="primary">rfbG</name>
    <name evidence="2" type="ORF">IFO66_08860</name>
</gene>
<dbReference type="InterPro" id="IPR036291">
    <property type="entry name" value="NAD(P)-bd_dom_sf"/>
</dbReference>
<comment type="caution">
    <text evidence="2">The sequence shown here is derived from an EMBL/GenBank/DDBJ whole genome shotgun (WGS) entry which is preliminary data.</text>
</comment>
<dbReference type="GO" id="GO:0047733">
    <property type="term" value="F:CDP-glucose 4,6-dehydratase activity"/>
    <property type="evidence" value="ECO:0007669"/>
    <property type="project" value="UniProtKB-EC"/>
</dbReference>
<dbReference type="InterPro" id="IPR016040">
    <property type="entry name" value="NAD(P)-bd_dom"/>
</dbReference>
<keyword evidence="3" id="KW-1185">Reference proteome</keyword>
<evidence type="ECO:0000313" key="2">
    <source>
        <dbReference type="EMBL" id="MBD8498423.1"/>
    </source>
</evidence>
<dbReference type="NCBIfam" id="TIGR02622">
    <property type="entry name" value="CDP_4_6_dhtase"/>
    <property type="match status" value="1"/>
</dbReference>
<evidence type="ECO:0000259" key="1">
    <source>
        <dbReference type="Pfam" id="PF16363"/>
    </source>
</evidence>
<dbReference type="Gene3D" id="3.40.50.720">
    <property type="entry name" value="NAD(P)-binding Rossmann-like Domain"/>
    <property type="match status" value="1"/>
</dbReference>
<accession>A0ABR9AWF5</accession>
<dbReference type="EMBL" id="JACYTN010000004">
    <property type="protein sequence ID" value="MBD8498423.1"/>
    <property type="molecule type" value="Genomic_DNA"/>
</dbReference>
<protein>
    <submittedName>
        <fullName evidence="2">CDP-glucose 4,6-dehydratase</fullName>
        <ecNumber evidence="2">4.2.1.45</ecNumber>
    </submittedName>
</protein>
<proteinExistence type="predicted"/>
<dbReference type="SUPFAM" id="SSF51735">
    <property type="entry name" value="NAD(P)-binding Rossmann-fold domains"/>
    <property type="match status" value="1"/>
</dbReference>
<dbReference type="Proteomes" id="UP000634529">
    <property type="component" value="Unassembled WGS sequence"/>
</dbReference>
<dbReference type="Gene3D" id="3.90.25.10">
    <property type="entry name" value="UDP-galactose 4-epimerase, domain 1"/>
    <property type="match status" value="1"/>
</dbReference>
<reference evidence="2 3" key="1">
    <citation type="submission" date="2020-09" db="EMBL/GenBank/DDBJ databases">
        <title>Paenibacillus sp. CAU 1523 isolated from sand of Haeundae Beach.</title>
        <authorList>
            <person name="Kim W."/>
        </authorList>
    </citation>
    <scope>NUCLEOTIDE SEQUENCE [LARGE SCALE GENOMIC DNA]</scope>
    <source>
        <strain evidence="2 3">CAU 1523</strain>
    </source>
</reference>
<keyword evidence="2" id="KW-0456">Lyase</keyword>
<dbReference type="PANTHER" id="PTHR43000">
    <property type="entry name" value="DTDP-D-GLUCOSE 4,6-DEHYDRATASE-RELATED"/>
    <property type="match status" value="1"/>
</dbReference>
<dbReference type="Pfam" id="PF16363">
    <property type="entry name" value="GDP_Man_Dehyd"/>
    <property type="match status" value="1"/>
</dbReference>
<organism evidence="2 3">
    <name type="scientific">Paenibacillus arenosi</name>
    <dbReference type="NCBI Taxonomy" id="2774142"/>
    <lineage>
        <taxon>Bacteria</taxon>
        <taxon>Bacillati</taxon>
        <taxon>Bacillota</taxon>
        <taxon>Bacilli</taxon>
        <taxon>Bacillales</taxon>
        <taxon>Paenibacillaceae</taxon>
        <taxon>Paenibacillus</taxon>
    </lineage>
</organism>
<dbReference type="EC" id="4.2.1.45" evidence="2"/>
<feature type="domain" description="NAD(P)-binding" evidence="1">
    <location>
        <begin position="13"/>
        <end position="326"/>
    </location>
</feature>